<gene>
    <name evidence="8" type="primary">mraZ</name>
    <name evidence="8" type="ORF">LDC_1826</name>
</gene>
<evidence type="ECO:0000313" key="8">
    <source>
        <dbReference type="EMBL" id="EFK96152.1"/>
    </source>
</evidence>
<dbReference type="PROSITE" id="PS51740">
    <property type="entry name" value="SPOVT_ABRB"/>
    <property type="match status" value="1"/>
</dbReference>
<keyword evidence="4" id="KW-0805">Transcription regulation</keyword>
<dbReference type="InterPro" id="IPR035642">
    <property type="entry name" value="MraZ_N"/>
</dbReference>
<dbReference type="InterPro" id="IPR037914">
    <property type="entry name" value="SpoVT-AbrB_sf"/>
</dbReference>
<proteinExistence type="inferred from homology"/>
<feature type="domain" description="SpoVT-AbrB" evidence="7">
    <location>
        <begin position="54"/>
        <end position="97"/>
    </location>
</feature>
<dbReference type="Gene3D" id="3.40.1550.20">
    <property type="entry name" value="Transcriptional regulator MraZ domain"/>
    <property type="match status" value="1"/>
</dbReference>
<dbReference type="PANTHER" id="PTHR34701">
    <property type="entry name" value="TRANSCRIPTIONAL REGULATOR MRAZ"/>
    <property type="match status" value="1"/>
</dbReference>
<dbReference type="AlphaFoldDB" id="D9PJW3"/>
<name>D9PJW3_9ZZZZ</name>
<dbReference type="SUPFAM" id="SSF89447">
    <property type="entry name" value="AbrB/MazE/MraZ-like"/>
    <property type="match status" value="1"/>
</dbReference>
<evidence type="ECO:0000256" key="2">
    <source>
        <dbReference type="ARBA" id="ARBA00022490"/>
    </source>
</evidence>
<dbReference type="CDD" id="cd16320">
    <property type="entry name" value="MraZ_N"/>
    <property type="match status" value="1"/>
</dbReference>
<evidence type="ECO:0000259" key="7">
    <source>
        <dbReference type="PROSITE" id="PS51740"/>
    </source>
</evidence>
<dbReference type="EMBL" id="ADZX01000557">
    <property type="protein sequence ID" value="EFK96152.1"/>
    <property type="molecule type" value="Genomic_DNA"/>
</dbReference>
<dbReference type="InterPro" id="IPR003444">
    <property type="entry name" value="MraZ"/>
</dbReference>
<protein>
    <recommendedName>
        <fullName evidence="1">Transcriptional regulator MraZ</fullName>
    </recommendedName>
</protein>
<dbReference type="GO" id="GO:0000976">
    <property type="term" value="F:transcription cis-regulatory region binding"/>
    <property type="evidence" value="ECO:0007669"/>
    <property type="project" value="TreeGrafter"/>
</dbReference>
<reference evidence="8" key="2">
    <citation type="journal article" date="2011" name="Microb. Ecol.">
        <title>Taxonomic and Functional Metagenomic Profiling of the Microbial Community in the Anoxic Sediment of a Sub-saline Shallow Lake (Laguna de Carrizo, Central Spain).</title>
        <authorList>
            <person name="Ferrer M."/>
            <person name="Guazzaroni M.E."/>
            <person name="Richter M."/>
            <person name="Garcia-Salamanca A."/>
            <person name="Yarza P."/>
            <person name="Suarez-Suarez A."/>
            <person name="Solano J."/>
            <person name="Alcaide M."/>
            <person name="van Dillewijn P."/>
            <person name="Molina-Henares M.A."/>
            <person name="Lopez-Cortes N."/>
            <person name="Al-Ramahi Y."/>
            <person name="Guerrero C."/>
            <person name="Acosta A."/>
            <person name="de Eugenio L.I."/>
            <person name="Martinez V."/>
            <person name="Marques S."/>
            <person name="Rojo F."/>
            <person name="Santero E."/>
            <person name="Genilloud O."/>
            <person name="Perez-Perez J."/>
            <person name="Rossello-Mora R."/>
            <person name="Ramos J.L."/>
        </authorList>
    </citation>
    <scope>NUCLEOTIDE SEQUENCE</scope>
</reference>
<evidence type="ECO:0000256" key="4">
    <source>
        <dbReference type="ARBA" id="ARBA00023015"/>
    </source>
</evidence>
<comment type="caution">
    <text evidence="8">The sequence shown here is derived from an EMBL/GenBank/DDBJ whole genome shotgun (WGS) entry which is preliminary data.</text>
</comment>
<dbReference type="GO" id="GO:0003700">
    <property type="term" value="F:DNA-binding transcription factor activity"/>
    <property type="evidence" value="ECO:0007669"/>
    <property type="project" value="InterPro"/>
</dbReference>
<keyword evidence="5" id="KW-0238">DNA-binding</keyword>
<dbReference type="Pfam" id="PF02381">
    <property type="entry name" value="MraZ"/>
    <property type="match status" value="1"/>
</dbReference>
<dbReference type="GO" id="GO:2000143">
    <property type="term" value="P:negative regulation of DNA-templated transcription initiation"/>
    <property type="evidence" value="ECO:0007669"/>
    <property type="project" value="TreeGrafter"/>
</dbReference>
<evidence type="ECO:0000256" key="1">
    <source>
        <dbReference type="ARBA" id="ARBA00013860"/>
    </source>
</evidence>
<evidence type="ECO:0000256" key="5">
    <source>
        <dbReference type="ARBA" id="ARBA00023125"/>
    </source>
</evidence>
<sequence>MVTTYDERLIITNFDQCLWAYPVAEWQELEKKVRMLPQFSDEVKAFERVFISAATECPLDKQGRILLPQSLREYSAIARDVVIVGMTKRIEIWAKERWDVVFDSAQKKLESLGNKLADLGL</sequence>
<keyword evidence="2" id="KW-0963">Cytoplasm</keyword>
<evidence type="ECO:0000256" key="6">
    <source>
        <dbReference type="ARBA" id="ARBA00023163"/>
    </source>
</evidence>
<dbReference type="InterPro" id="IPR007159">
    <property type="entry name" value="SpoVT-AbrB_dom"/>
</dbReference>
<reference evidence="8" key="1">
    <citation type="submission" date="2010-07" db="EMBL/GenBank/DDBJ databases">
        <authorList>
            <consortium name="CONSOLIDER consortium CSD2007-00005"/>
            <person name="Guazzaroni M.-E."/>
            <person name="Richter M."/>
            <person name="Garcia-Salamanca A."/>
            <person name="Yarza P."/>
            <person name="Ferrer M."/>
        </authorList>
    </citation>
    <scope>NUCLEOTIDE SEQUENCE</scope>
</reference>
<dbReference type="InterPro" id="IPR020603">
    <property type="entry name" value="MraZ_dom"/>
</dbReference>
<keyword evidence="3" id="KW-0677">Repeat</keyword>
<keyword evidence="6" id="KW-0804">Transcription</keyword>
<dbReference type="CDD" id="cd16321">
    <property type="entry name" value="MraZ_C"/>
    <property type="match status" value="1"/>
</dbReference>
<dbReference type="HAMAP" id="MF_01008">
    <property type="entry name" value="MraZ"/>
    <property type="match status" value="1"/>
</dbReference>
<evidence type="ECO:0000256" key="3">
    <source>
        <dbReference type="ARBA" id="ARBA00022737"/>
    </source>
</evidence>
<dbReference type="PANTHER" id="PTHR34701:SF1">
    <property type="entry name" value="TRANSCRIPTIONAL REGULATOR MRAZ"/>
    <property type="match status" value="1"/>
</dbReference>
<dbReference type="InterPro" id="IPR038619">
    <property type="entry name" value="MraZ_sf"/>
</dbReference>
<accession>D9PJW3</accession>
<organism evidence="8">
    <name type="scientific">sediment metagenome</name>
    <dbReference type="NCBI Taxonomy" id="749907"/>
    <lineage>
        <taxon>unclassified sequences</taxon>
        <taxon>metagenomes</taxon>
        <taxon>ecological metagenomes</taxon>
    </lineage>
</organism>
<dbReference type="InterPro" id="IPR035644">
    <property type="entry name" value="MraZ_C"/>
</dbReference>